<dbReference type="Proteomes" id="UP000683925">
    <property type="component" value="Unassembled WGS sequence"/>
</dbReference>
<dbReference type="OMA" id="RECEIQQ"/>
<accession>A0A8S1TUD0</accession>
<name>A0A8S1TUD0_PAROT</name>
<gene>
    <name evidence="2" type="ORF">POCTA_138.1.T0300146</name>
</gene>
<feature type="transmembrane region" description="Helical" evidence="1">
    <location>
        <begin position="41"/>
        <end position="57"/>
    </location>
</feature>
<feature type="transmembrane region" description="Helical" evidence="1">
    <location>
        <begin position="88"/>
        <end position="112"/>
    </location>
</feature>
<evidence type="ECO:0000313" key="3">
    <source>
        <dbReference type="Proteomes" id="UP000683925"/>
    </source>
</evidence>
<keyword evidence="1" id="KW-0812">Transmembrane</keyword>
<evidence type="ECO:0000256" key="1">
    <source>
        <dbReference type="SAM" id="Phobius"/>
    </source>
</evidence>
<feature type="transmembrane region" description="Helical" evidence="1">
    <location>
        <begin position="124"/>
        <end position="144"/>
    </location>
</feature>
<keyword evidence="1" id="KW-1133">Transmembrane helix</keyword>
<feature type="transmembrane region" description="Helical" evidence="1">
    <location>
        <begin position="324"/>
        <end position="344"/>
    </location>
</feature>
<feature type="transmembrane region" description="Helical" evidence="1">
    <location>
        <begin position="64"/>
        <end position="82"/>
    </location>
</feature>
<keyword evidence="3" id="KW-1185">Reference proteome</keyword>
<feature type="transmembrane region" description="Helical" evidence="1">
    <location>
        <begin position="156"/>
        <end position="177"/>
    </location>
</feature>
<protein>
    <submittedName>
        <fullName evidence="2">Uncharacterized protein</fullName>
    </submittedName>
</protein>
<reference evidence="2" key="1">
    <citation type="submission" date="2021-01" db="EMBL/GenBank/DDBJ databases">
        <authorList>
            <consortium name="Genoscope - CEA"/>
            <person name="William W."/>
        </authorList>
    </citation>
    <scope>NUCLEOTIDE SEQUENCE</scope>
</reference>
<feature type="transmembrane region" description="Helical" evidence="1">
    <location>
        <begin position="294"/>
        <end position="312"/>
    </location>
</feature>
<comment type="caution">
    <text evidence="2">The sequence shown here is derived from an EMBL/GenBank/DDBJ whole genome shotgun (WGS) entry which is preliminary data.</text>
</comment>
<dbReference type="OrthoDB" id="290082at2759"/>
<dbReference type="AlphaFoldDB" id="A0A8S1TUD0"/>
<evidence type="ECO:0000313" key="2">
    <source>
        <dbReference type="EMBL" id="CAD8155172.1"/>
    </source>
</evidence>
<dbReference type="EMBL" id="CAJJDP010000030">
    <property type="protein sequence ID" value="CAD8155172.1"/>
    <property type="molecule type" value="Genomic_DNA"/>
</dbReference>
<keyword evidence="1" id="KW-0472">Membrane</keyword>
<organism evidence="2 3">
    <name type="scientific">Paramecium octaurelia</name>
    <dbReference type="NCBI Taxonomy" id="43137"/>
    <lineage>
        <taxon>Eukaryota</taxon>
        <taxon>Sar</taxon>
        <taxon>Alveolata</taxon>
        <taxon>Ciliophora</taxon>
        <taxon>Intramacronucleata</taxon>
        <taxon>Oligohymenophorea</taxon>
        <taxon>Peniculida</taxon>
        <taxon>Parameciidae</taxon>
        <taxon>Paramecium</taxon>
    </lineage>
</organism>
<proteinExistence type="predicted"/>
<sequence length="421" mass="49969">MFKYKSFWRLYAQSVVLSIPQIVTGYVCMQYLDFPLLDYEWSYIGLACSWLFSPLMVQVTRFKLMGINMMLLAVGFIGLSTEDYSSQLIYKIFTCIIGIIVGCDWLLTIRFIREQVGWEEERSVYLNNNPTICFFLGTLLRVSYIRNQNLEDEQIVISSLVILTNSIRLLSFFTIYGKQTLEYYYRKFKELQGRVIIKNQFSGNIKEIEYFYISNNETYSQLNRRTSALFSKQYRQRFLGCSILALLSWFQFNNHNYFPKPQEIFQHPLRYFIPAILTIAVLSQILYRKFIVRNVMIFFNLMLLTFSILQLMKSRVKLFKDEEIFINFSMLLSYITYFIGLNLLITQQLPYKGITYTLNLTFVSLCGAQQVSHLTMEQIKSNEDCWLRYFQIMANILCFPVLLKLKNVKLLRECEIQQVYD</sequence>